<dbReference type="EMBL" id="MRZV01000120">
    <property type="protein sequence ID" value="PIK58184.1"/>
    <property type="molecule type" value="Genomic_DNA"/>
</dbReference>
<comment type="caution">
    <text evidence="2">The sequence shown here is derived from an EMBL/GenBank/DDBJ whole genome shotgun (WGS) entry which is preliminary data.</text>
</comment>
<keyword evidence="3" id="KW-1185">Reference proteome</keyword>
<dbReference type="Pfam" id="PF05699">
    <property type="entry name" value="Dimer_Tnp_hAT"/>
    <property type="match status" value="1"/>
</dbReference>
<dbReference type="Proteomes" id="UP000230750">
    <property type="component" value="Unassembled WGS sequence"/>
</dbReference>
<dbReference type="SUPFAM" id="SSF53098">
    <property type="entry name" value="Ribonuclease H-like"/>
    <property type="match status" value="1"/>
</dbReference>
<organism evidence="2 3">
    <name type="scientific">Stichopus japonicus</name>
    <name type="common">Sea cucumber</name>
    <dbReference type="NCBI Taxonomy" id="307972"/>
    <lineage>
        <taxon>Eukaryota</taxon>
        <taxon>Metazoa</taxon>
        <taxon>Echinodermata</taxon>
        <taxon>Eleutherozoa</taxon>
        <taxon>Echinozoa</taxon>
        <taxon>Holothuroidea</taxon>
        <taxon>Aspidochirotacea</taxon>
        <taxon>Aspidochirotida</taxon>
        <taxon>Stichopodidae</taxon>
        <taxon>Apostichopus</taxon>
    </lineage>
</organism>
<protein>
    <submittedName>
        <fullName evidence="2">Putative SCAN domain-containing protein 3-like</fullName>
    </submittedName>
</protein>
<dbReference type="OrthoDB" id="6144063at2759"/>
<gene>
    <name evidence="2" type="ORF">BSL78_04908</name>
</gene>
<dbReference type="AlphaFoldDB" id="A0A2G8LD52"/>
<evidence type="ECO:0000313" key="2">
    <source>
        <dbReference type="EMBL" id="PIK58184.1"/>
    </source>
</evidence>
<dbReference type="InterPro" id="IPR012337">
    <property type="entry name" value="RNaseH-like_sf"/>
</dbReference>
<evidence type="ECO:0000313" key="3">
    <source>
        <dbReference type="Proteomes" id="UP000230750"/>
    </source>
</evidence>
<dbReference type="PANTHER" id="PTHR45913:SF19">
    <property type="entry name" value="LOW QUALITY PROTEIN: ZINC FINGER BED DOMAIN-CONTAINING PROTEIN 5-LIKE"/>
    <property type="match status" value="1"/>
</dbReference>
<evidence type="ECO:0000259" key="1">
    <source>
        <dbReference type="Pfam" id="PF05699"/>
    </source>
</evidence>
<dbReference type="GO" id="GO:0046983">
    <property type="term" value="F:protein dimerization activity"/>
    <property type="evidence" value="ECO:0007669"/>
    <property type="project" value="InterPro"/>
</dbReference>
<dbReference type="PANTHER" id="PTHR45913">
    <property type="entry name" value="EPM2A-INTERACTING PROTEIN 1"/>
    <property type="match status" value="1"/>
</dbReference>
<dbReference type="InterPro" id="IPR008906">
    <property type="entry name" value="HATC_C_dom"/>
</dbReference>
<accession>A0A2G8LD52</accession>
<name>A0A2G8LD52_STIJA</name>
<feature type="domain" description="HAT C-terminal dimerisation" evidence="1">
    <location>
        <begin position="220"/>
        <end position="303"/>
    </location>
</feature>
<reference evidence="2 3" key="1">
    <citation type="journal article" date="2017" name="PLoS Biol.">
        <title>The sea cucumber genome provides insights into morphological evolution and visceral regeneration.</title>
        <authorList>
            <person name="Zhang X."/>
            <person name="Sun L."/>
            <person name="Yuan J."/>
            <person name="Sun Y."/>
            <person name="Gao Y."/>
            <person name="Zhang L."/>
            <person name="Li S."/>
            <person name="Dai H."/>
            <person name="Hamel J.F."/>
            <person name="Liu C."/>
            <person name="Yu Y."/>
            <person name="Liu S."/>
            <person name="Lin W."/>
            <person name="Guo K."/>
            <person name="Jin S."/>
            <person name="Xu P."/>
            <person name="Storey K.B."/>
            <person name="Huan P."/>
            <person name="Zhang T."/>
            <person name="Zhou Y."/>
            <person name="Zhang J."/>
            <person name="Lin C."/>
            <person name="Li X."/>
            <person name="Xing L."/>
            <person name="Huo D."/>
            <person name="Sun M."/>
            <person name="Wang L."/>
            <person name="Mercier A."/>
            <person name="Li F."/>
            <person name="Yang H."/>
            <person name="Xiang J."/>
        </authorList>
    </citation>
    <scope>NUCLEOTIDE SEQUENCE [LARGE SCALE GENOMIC DNA]</scope>
    <source>
        <strain evidence="2">Shaxun</strain>
        <tissue evidence="2">Muscle</tissue>
    </source>
</reference>
<sequence length="323" mass="37413">MIHREALATRTLPESFMDVLSQVIQIVNHIKSSALNTRLFRLFCQEMDADHMNLLFYTQVRWLSRGNVILRVYELRGELKEFLRMQQKDEWGSLLESSNWLAKLCYLSDIFERMNVLNRTLQGKDTNLMIANDNIKGFLATLALLKSKVDNRRFVLFPRLSAHIEESEGIEVETLSVDIAQHIQSLISQFDKYFPELDVPSFAVVRDPFTAPLDAVAEDDIIEEELVRMKQDSEAKTVYQSFSLQEFWCRMLKSYPNVSQKAVWLLMPYPTSYICEQSFSTMVTMKTKSRNRLSIESDMIVALSTTEPRIGKLVAEKQAHPSH</sequence>
<proteinExistence type="predicted"/>